<feature type="coiled-coil region" evidence="1">
    <location>
        <begin position="1386"/>
        <end position="1533"/>
    </location>
</feature>
<dbReference type="GO" id="GO:0070973">
    <property type="term" value="P:protein localization to endoplasmic reticulum exit site"/>
    <property type="evidence" value="ECO:0007669"/>
    <property type="project" value="TreeGrafter"/>
</dbReference>
<evidence type="ECO:0000259" key="3">
    <source>
        <dbReference type="Pfam" id="PF04871"/>
    </source>
</evidence>
<feature type="compositionally biased region" description="Low complexity" evidence="2">
    <location>
        <begin position="401"/>
        <end position="419"/>
    </location>
</feature>
<evidence type="ECO:0000313" key="4">
    <source>
        <dbReference type="EMBL" id="JAC65094.1"/>
    </source>
</evidence>
<feature type="compositionally biased region" description="Polar residues" evidence="2">
    <location>
        <begin position="925"/>
        <end position="939"/>
    </location>
</feature>
<dbReference type="InterPro" id="IPR006955">
    <property type="entry name" value="Uso1_p115_C"/>
</dbReference>
<dbReference type="Pfam" id="PF04871">
    <property type="entry name" value="Uso1_p115_C"/>
    <property type="match status" value="1"/>
</dbReference>
<feature type="domain" description="Uso1/p115-like vesicle tethering protein C-terminal" evidence="3">
    <location>
        <begin position="1606"/>
        <end position="1712"/>
    </location>
</feature>
<organism evidence="4">
    <name type="scientific">Tetraselmis sp. GSL018</name>
    <dbReference type="NCBI Taxonomy" id="582737"/>
    <lineage>
        <taxon>Eukaryota</taxon>
        <taxon>Viridiplantae</taxon>
        <taxon>Chlorophyta</taxon>
        <taxon>core chlorophytes</taxon>
        <taxon>Chlorodendrophyceae</taxon>
        <taxon>Chlorodendrales</taxon>
        <taxon>Chlorodendraceae</taxon>
        <taxon>Tetraselmis</taxon>
    </lineage>
</organism>
<feature type="region of interest" description="Disordered" evidence="2">
    <location>
        <begin position="856"/>
        <end position="906"/>
    </location>
</feature>
<dbReference type="GO" id="GO:0070971">
    <property type="term" value="C:endoplasmic reticulum exit site"/>
    <property type="evidence" value="ECO:0007669"/>
    <property type="project" value="TreeGrafter"/>
</dbReference>
<dbReference type="PANTHER" id="PTHR13402:SF6">
    <property type="entry name" value="SECRETORY 16, ISOFORM I"/>
    <property type="match status" value="1"/>
</dbReference>
<feature type="region of interest" description="Disordered" evidence="2">
    <location>
        <begin position="172"/>
        <end position="275"/>
    </location>
</feature>
<name>A0A061R2Z3_9CHLO</name>
<dbReference type="EMBL" id="GBEZ01021674">
    <property type="protein sequence ID" value="JAC65094.1"/>
    <property type="molecule type" value="Transcribed_RNA"/>
</dbReference>
<protein>
    <recommendedName>
        <fullName evidence="3">Uso1/p115-like vesicle tethering protein C-terminal domain-containing protein</fullName>
    </recommendedName>
</protein>
<evidence type="ECO:0000256" key="2">
    <source>
        <dbReference type="SAM" id="MobiDB-lite"/>
    </source>
</evidence>
<dbReference type="GO" id="GO:0012507">
    <property type="term" value="C:ER to Golgi transport vesicle membrane"/>
    <property type="evidence" value="ECO:0007669"/>
    <property type="project" value="TreeGrafter"/>
</dbReference>
<keyword evidence="1" id="KW-0175">Coiled coil</keyword>
<feature type="compositionally biased region" description="Basic and acidic residues" evidence="2">
    <location>
        <begin position="720"/>
        <end position="737"/>
    </location>
</feature>
<feature type="region of interest" description="Disordered" evidence="2">
    <location>
        <begin position="778"/>
        <end position="800"/>
    </location>
</feature>
<feature type="compositionally biased region" description="Basic and acidic residues" evidence="2">
    <location>
        <begin position="56"/>
        <end position="70"/>
    </location>
</feature>
<sequence>MSENSSSFQSSDRGSVLGRIGGLLWRSNSSKKPPSGAPKKKIVAKLPEGNNFYFDPETKTWKERGKEHELNSVGQPPSPPKSFSSSHPPSLFGSTDSLSAIGGAPDGDGQHLGKNPFIPGPNMYSNRSSMKDLRKRYVDVAGQSGLTKSFSSSSDFMVPPAVNQGSPNKVSMFVPKPVNGTDQEGEQQQTGPAMFIPRPDASVGQDEPAAGPEIGRLDAAAQMTDEPTRAEGIASGEMSEAATGLEESVAADRAAPGNGNSTGDGSPGIIAEPDDSAVSGELSFVGSAEVAGPNKNMESVGATNDDGAYAPSHHGSALPSLFAGSVVGQSKSAADFFAQLESPATASPPLSVAGFEAESRASLGPSGLGEGCRELGIDADAVFGGLPGEAGSHSTEEHPAGHQWETGQQQQQEMGVSEQSTSMDQQLDYSNYAYVPYVDANGEWQYFYGHTGSEEYRYFYQLYCEYYAQAAQPEGQGYPGQDAWQQGQNSFDGEGAAEQMMDVTISAQDASMGEGPGLDGALAAAMGSASAEGGESGTAGVEDGIATSSLAEGDAQVPVDGADLCRDTAEVMRVDAAPEDSPQIVGEGAFSGGAFPGAANEAAVAPPNANTSSVLNLSAESAIEALQSSLEWAASAGDRVDGGVLTRIDPAANAACSGAEGASTLPDGPDGQGAHLSNGDANGHSEPSYSKMGAIEEFGPQVVSREKPRANRRSSKQKASARDRTSRSKAGKLDRALPWEAEEAQDSALPVEPTAPQNGLTWVDEDEDLVPLHVDTTEALPADSSEGPRDEPASSSPPAIGASAAVAEPVFDEWGDVGLVPEAEGILSDSAIEGICSQSAQLGPLETASGALLQGEQDEPHAAVPQSTAWFPPAHGADLRGGPPEELGVEVDLPEADGRGDAGTGLEEPALSEVCLMTKPAAASDHTSVNDGYGSSSGEANGHLLGNGLPGEATQEAAAERAVDFSPDDLALAVSGAPKEDRGRLNGIILAEEGPAEKPGVPVEALLAVDMIAGAHTLDKGLGGACGAPPTQASGQTSGIWRARSFDGRTHPQQVPAGQADFCAAVRQLVRRADSAESAEAESSKVMRCRLGALEQENIMLRVGRKVDAERSSELEAKVAVLERRLAEFGDELAACVQFPCTAVLRANEDMRTVSLSVAVADPRQQIVSENADLRQQLAQRTEEVQRLLDLEGVQTKLLQEQLDKQQLEVQMMVELEQENDALHGRLHSMERDVRNAQEERDAVLATLRSILFELGAVQSAAEQADRSQRRAAAARSEALEDALQGALSEREELRSRVAELEAEICSAVQRAEARSEEASGLSADADRLRAEAGELREQVDAADEEISRLLKEQEEAYDTEAELRRKCFQLEEQLSASATTCEEQAQSLRDALDREAALREEAERLGGELAVAREERNALSRQAEGLRGEADAAAGENDRLCEALKRSEAQAEERAKAAAAEAAAEWQEALTREQAAAAEALRELEEVKSKLRAAVKKGKAIDKERRALQEELADAEEQRKRAGREAEEELCAVRAECEAFKGELHEALQREAGALERAEASQRLLLALSDAAGKATGCTEDLEAADGRRAGLLGAAVELSGEAVAEAAAALWRQDSIHQELERTRVAACDAQARSQEAEGRCKELEGIEMRLSETVETQQSEFNDLLACLGQETAKVFALQEALEEKGVDVESILARVEQEHGFGEGEEEEASSGGA</sequence>
<reference evidence="4" key="1">
    <citation type="submission" date="2014-05" db="EMBL/GenBank/DDBJ databases">
        <title>The transcriptome of the halophilic microalga Tetraselmis sp. GSL018 isolated from the Great Salt Lake, Utah.</title>
        <authorList>
            <person name="Jinkerson R.E."/>
            <person name="D'Adamo S."/>
            <person name="Posewitz M.C."/>
        </authorList>
    </citation>
    <scope>NUCLEOTIDE SEQUENCE</scope>
    <source>
        <strain evidence="4">GSL018</strain>
    </source>
</reference>
<feature type="coiled-coil region" evidence="1">
    <location>
        <begin position="1164"/>
        <end position="1360"/>
    </location>
</feature>
<feature type="compositionally biased region" description="Low complexity" evidence="2">
    <location>
        <begin position="180"/>
        <end position="191"/>
    </location>
</feature>
<dbReference type="PANTHER" id="PTHR13402">
    <property type="entry name" value="RGPR-RELATED"/>
    <property type="match status" value="1"/>
</dbReference>
<dbReference type="GO" id="GO:0016192">
    <property type="term" value="P:vesicle-mediated transport"/>
    <property type="evidence" value="ECO:0007669"/>
    <property type="project" value="InterPro"/>
</dbReference>
<feature type="region of interest" description="Disordered" evidence="2">
    <location>
        <begin position="657"/>
        <end position="759"/>
    </location>
</feature>
<proteinExistence type="predicted"/>
<dbReference type="GO" id="GO:0006886">
    <property type="term" value="P:intracellular protein transport"/>
    <property type="evidence" value="ECO:0007669"/>
    <property type="project" value="InterPro"/>
</dbReference>
<feature type="region of interest" description="Disordered" evidence="2">
    <location>
        <begin position="925"/>
        <end position="959"/>
    </location>
</feature>
<evidence type="ECO:0000256" key="1">
    <source>
        <dbReference type="SAM" id="Coils"/>
    </source>
</evidence>
<dbReference type="GO" id="GO:0007030">
    <property type="term" value="P:Golgi organization"/>
    <property type="evidence" value="ECO:0007669"/>
    <property type="project" value="TreeGrafter"/>
</dbReference>
<feature type="region of interest" description="Disordered" evidence="2">
    <location>
        <begin position="384"/>
        <end position="422"/>
    </location>
</feature>
<feature type="compositionally biased region" description="Low complexity" evidence="2">
    <location>
        <begin position="81"/>
        <end position="90"/>
    </location>
</feature>
<gene>
    <name evidence="4" type="ORF">TSPGSL018_16827</name>
</gene>
<feature type="region of interest" description="Disordered" evidence="2">
    <location>
        <begin position="24"/>
        <end position="127"/>
    </location>
</feature>
<accession>A0A061R2Z3</accession>